<dbReference type="SMART" id="SM00387">
    <property type="entry name" value="HATPase_c"/>
    <property type="match status" value="1"/>
</dbReference>
<keyword evidence="5" id="KW-0808">Transferase</keyword>
<keyword evidence="4" id="KW-0597">Phosphoprotein</keyword>
<dbReference type="SUPFAM" id="SSF47384">
    <property type="entry name" value="Homodimeric domain of signal transducing histidine kinase"/>
    <property type="match status" value="1"/>
</dbReference>
<protein>
    <recommendedName>
        <fullName evidence="3">histidine kinase</fullName>
        <ecNumber evidence="3">2.7.13.3</ecNumber>
    </recommendedName>
</protein>
<keyword evidence="9" id="KW-0067">ATP-binding</keyword>
<dbReference type="InterPro" id="IPR036890">
    <property type="entry name" value="HATPase_C_sf"/>
</dbReference>
<proteinExistence type="predicted"/>
<evidence type="ECO:0000259" key="16">
    <source>
        <dbReference type="PROSITE" id="PS50839"/>
    </source>
</evidence>
<evidence type="ECO:0000256" key="7">
    <source>
        <dbReference type="ARBA" id="ARBA00022741"/>
    </source>
</evidence>
<dbReference type="CDD" id="cd00082">
    <property type="entry name" value="HisKA"/>
    <property type="match status" value="1"/>
</dbReference>
<dbReference type="EMBL" id="JBHSMU010000015">
    <property type="protein sequence ID" value="MFC5461324.1"/>
    <property type="molecule type" value="Genomic_DNA"/>
</dbReference>
<dbReference type="PROSITE" id="PS50112">
    <property type="entry name" value="PAS"/>
    <property type="match status" value="1"/>
</dbReference>
<dbReference type="RefSeq" id="WP_379784762.1">
    <property type="nucleotide sequence ID" value="NZ_JBHSMU010000015.1"/>
</dbReference>
<dbReference type="PROSITE" id="PS50109">
    <property type="entry name" value="HIS_KIN"/>
    <property type="match status" value="1"/>
</dbReference>
<keyword evidence="11" id="KW-0902">Two-component regulatory system</keyword>
<reference evidence="18" key="1">
    <citation type="journal article" date="2019" name="Int. J. Syst. Evol. Microbiol.">
        <title>The Global Catalogue of Microorganisms (GCM) 10K type strain sequencing project: providing services to taxonomists for standard genome sequencing and annotation.</title>
        <authorList>
            <consortium name="The Broad Institute Genomics Platform"/>
            <consortium name="The Broad Institute Genome Sequencing Center for Infectious Disease"/>
            <person name="Wu L."/>
            <person name="Ma J."/>
        </authorList>
    </citation>
    <scope>NUCLEOTIDE SEQUENCE [LARGE SCALE GENOMIC DNA]</scope>
    <source>
        <strain evidence="18">KACC 12649</strain>
    </source>
</reference>
<dbReference type="PANTHER" id="PTHR43065:SF49">
    <property type="entry name" value="HISTIDINE KINASE"/>
    <property type="match status" value="1"/>
</dbReference>
<feature type="domain" description="PAS" evidence="15">
    <location>
        <begin position="371"/>
        <end position="424"/>
    </location>
</feature>
<gene>
    <name evidence="17" type="ORF">ACFPN5_16055</name>
</gene>
<feature type="domain" description="Histidine kinase" evidence="14">
    <location>
        <begin position="526"/>
        <end position="746"/>
    </location>
</feature>
<evidence type="ECO:0000256" key="10">
    <source>
        <dbReference type="ARBA" id="ARBA00022989"/>
    </source>
</evidence>
<dbReference type="InterPro" id="IPR003594">
    <property type="entry name" value="HATPase_dom"/>
</dbReference>
<dbReference type="Pfam" id="PF03924">
    <property type="entry name" value="CHASE"/>
    <property type="match status" value="1"/>
</dbReference>
<dbReference type="Gene3D" id="1.10.287.130">
    <property type="match status" value="1"/>
</dbReference>
<dbReference type="Gene3D" id="3.30.450.350">
    <property type="entry name" value="CHASE domain"/>
    <property type="match status" value="1"/>
</dbReference>
<dbReference type="InterPro" id="IPR036097">
    <property type="entry name" value="HisK_dim/P_sf"/>
</dbReference>
<keyword evidence="8" id="KW-0418">Kinase</keyword>
<feature type="transmembrane region" description="Helical" evidence="13">
    <location>
        <begin position="324"/>
        <end position="344"/>
    </location>
</feature>
<dbReference type="EC" id="2.7.13.3" evidence="3"/>
<dbReference type="SUPFAM" id="SSF55785">
    <property type="entry name" value="PYP-like sensor domain (PAS domain)"/>
    <property type="match status" value="1"/>
</dbReference>
<dbReference type="Pfam" id="PF02518">
    <property type="entry name" value="HATPase_c"/>
    <property type="match status" value="1"/>
</dbReference>
<dbReference type="PRINTS" id="PR00344">
    <property type="entry name" value="BCTRLSENSOR"/>
</dbReference>
<name>A0ABW0L6I2_9BURK</name>
<dbReference type="CDD" id="cd00130">
    <property type="entry name" value="PAS"/>
    <property type="match status" value="1"/>
</dbReference>
<dbReference type="InterPro" id="IPR003661">
    <property type="entry name" value="HisK_dim/P_dom"/>
</dbReference>
<dbReference type="Gene3D" id="3.30.565.10">
    <property type="entry name" value="Histidine kinase-like ATPase, C-terminal domain"/>
    <property type="match status" value="1"/>
</dbReference>
<dbReference type="Proteomes" id="UP001596050">
    <property type="component" value="Unassembled WGS sequence"/>
</dbReference>
<comment type="subcellular location">
    <subcellularLocation>
        <location evidence="2">Membrane</location>
    </subcellularLocation>
</comment>
<evidence type="ECO:0000313" key="18">
    <source>
        <dbReference type="Proteomes" id="UP001596050"/>
    </source>
</evidence>
<dbReference type="InterPro" id="IPR000014">
    <property type="entry name" value="PAS"/>
</dbReference>
<evidence type="ECO:0000256" key="4">
    <source>
        <dbReference type="ARBA" id="ARBA00022553"/>
    </source>
</evidence>
<keyword evidence="6 13" id="KW-0812">Transmembrane</keyword>
<keyword evidence="10 13" id="KW-1133">Transmembrane helix</keyword>
<evidence type="ECO:0000256" key="9">
    <source>
        <dbReference type="ARBA" id="ARBA00022840"/>
    </source>
</evidence>
<keyword evidence="18" id="KW-1185">Reference proteome</keyword>
<dbReference type="PANTHER" id="PTHR43065">
    <property type="entry name" value="SENSOR HISTIDINE KINASE"/>
    <property type="match status" value="1"/>
</dbReference>
<evidence type="ECO:0000259" key="14">
    <source>
        <dbReference type="PROSITE" id="PS50109"/>
    </source>
</evidence>
<organism evidence="17 18">
    <name type="scientific">Massilia niabensis</name>
    <dbReference type="NCBI Taxonomy" id="544910"/>
    <lineage>
        <taxon>Bacteria</taxon>
        <taxon>Pseudomonadati</taxon>
        <taxon>Pseudomonadota</taxon>
        <taxon>Betaproteobacteria</taxon>
        <taxon>Burkholderiales</taxon>
        <taxon>Oxalobacteraceae</taxon>
        <taxon>Telluria group</taxon>
        <taxon>Massilia</taxon>
    </lineage>
</organism>
<evidence type="ECO:0000256" key="13">
    <source>
        <dbReference type="SAM" id="Phobius"/>
    </source>
</evidence>
<dbReference type="InterPro" id="IPR005467">
    <property type="entry name" value="His_kinase_dom"/>
</dbReference>
<evidence type="ECO:0000256" key="5">
    <source>
        <dbReference type="ARBA" id="ARBA00022679"/>
    </source>
</evidence>
<evidence type="ECO:0000259" key="15">
    <source>
        <dbReference type="PROSITE" id="PS50112"/>
    </source>
</evidence>
<evidence type="ECO:0000256" key="8">
    <source>
        <dbReference type="ARBA" id="ARBA00022777"/>
    </source>
</evidence>
<evidence type="ECO:0000256" key="6">
    <source>
        <dbReference type="ARBA" id="ARBA00022692"/>
    </source>
</evidence>
<keyword evidence="7" id="KW-0547">Nucleotide-binding</keyword>
<dbReference type="SMART" id="SM01079">
    <property type="entry name" value="CHASE"/>
    <property type="match status" value="1"/>
</dbReference>
<dbReference type="Gene3D" id="3.30.450.20">
    <property type="entry name" value="PAS domain"/>
    <property type="match status" value="1"/>
</dbReference>
<keyword evidence="12 13" id="KW-0472">Membrane</keyword>
<dbReference type="PROSITE" id="PS50839">
    <property type="entry name" value="CHASE"/>
    <property type="match status" value="1"/>
</dbReference>
<evidence type="ECO:0000256" key="1">
    <source>
        <dbReference type="ARBA" id="ARBA00000085"/>
    </source>
</evidence>
<evidence type="ECO:0000313" key="17">
    <source>
        <dbReference type="EMBL" id="MFC5461324.1"/>
    </source>
</evidence>
<dbReference type="InterPro" id="IPR035965">
    <property type="entry name" value="PAS-like_dom_sf"/>
</dbReference>
<evidence type="ECO:0000256" key="12">
    <source>
        <dbReference type="ARBA" id="ARBA00023136"/>
    </source>
</evidence>
<dbReference type="InterPro" id="IPR004358">
    <property type="entry name" value="Sig_transdc_His_kin-like_C"/>
</dbReference>
<dbReference type="SMART" id="SM00091">
    <property type="entry name" value="PAS"/>
    <property type="match status" value="1"/>
</dbReference>
<feature type="transmembrane region" description="Helical" evidence="13">
    <location>
        <begin position="20"/>
        <end position="42"/>
    </location>
</feature>
<sequence length="755" mass="82642">MQRPEPDETRPIPGSPADRGWGPLVLAGTVFLVSLAITWGAWNGARRDEDADLAAQFEYRARDLATNMVRRMAVYEQVLRGTRGFMRGRVDVSRREFADYFQIQNLQEHFPGIEALGVASIIPRQQLAAHEAAVRRQGFTDYRVTPEATREVYTAITHIEPFAGRNLRAFGYDMYGEPVRRAAMNAARDSGAAALSGKVVLLQEGRNAQPGFLMYVPVYRSGMPTTTGEQRRAAIVGWVYAPFRMADLMRGVGGTHAADLQVAVYDGARPDPDALLFRSQDATAWRRPLFRQTLPLTISGRQWTLDIASSPTFEAKRDTHRPRIIAITGVVLAFLLSLVVWLLASERRRAMQLARAMTLELRQSYERNEAGRRRMDVILRNTYDAFIAIDGEGRVTDWNPQAVKLFGWSEAEALGREIGELLVPPNTCAAHERGFAQFACEGGPLVMGEPAETVARHRDGHLVPVEIVAAALPADVGHGASAFVRDITPRREAEAREGLRRARLDEARTALARSQKLEAVGKLTGGVVHDFNNILHIISANVQLMLRSGNNAEKRLRNILDAVERGSKLSAQLLAFARRQPLHPSVVNVGDLLERMDSLLQRAAGESIAIELARRDGLWNTLVDPNQLENVILNLVINARDAMEGAGKVSITLGNLDAASIAALADPEIDPGEYVLIAVSDTGEGMPPEVIERAFEPFFTTKPEGKGTGLGLSMAHGFVKQSGGHIRIASVPGEGTTISIYLPRHTGAAGTAPPA</sequence>
<dbReference type="InterPro" id="IPR042240">
    <property type="entry name" value="CHASE_sf"/>
</dbReference>
<dbReference type="InterPro" id="IPR006189">
    <property type="entry name" value="CHASE_dom"/>
</dbReference>
<dbReference type="NCBIfam" id="TIGR00229">
    <property type="entry name" value="sensory_box"/>
    <property type="match status" value="1"/>
</dbReference>
<accession>A0ABW0L6I2</accession>
<dbReference type="Pfam" id="PF00512">
    <property type="entry name" value="HisKA"/>
    <property type="match status" value="1"/>
</dbReference>
<comment type="caution">
    <text evidence="17">The sequence shown here is derived from an EMBL/GenBank/DDBJ whole genome shotgun (WGS) entry which is preliminary data.</text>
</comment>
<evidence type="ECO:0000256" key="2">
    <source>
        <dbReference type="ARBA" id="ARBA00004370"/>
    </source>
</evidence>
<evidence type="ECO:0000256" key="11">
    <source>
        <dbReference type="ARBA" id="ARBA00023012"/>
    </source>
</evidence>
<comment type="catalytic activity">
    <reaction evidence="1">
        <text>ATP + protein L-histidine = ADP + protein N-phospho-L-histidine.</text>
        <dbReference type="EC" id="2.7.13.3"/>
    </reaction>
</comment>
<dbReference type="Pfam" id="PF00989">
    <property type="entry name" value="PAS"/>
    <property type="match status" value="1"/>
</dbReference>
<dbReference type="InterPro" id="IPR013767">
    <property type="entry name" value="PAS_fold"/>
</dbReference>
<feature type="domain" description="CHASE" evidence="16">
    <location>
        <begin position="88"/>
        <end position="306"/>
    </location>
</feature>
<dbReference type="SUPFAM" id="SSF55874">
    <property type="entry name" value="ATPase domain of HSP90 chaperone/DNA topoisomerase II/histidine kinase"/>
    <property type="match status" value="1"/>
</dbReference>
<dbReference type="SMART" id="SM00388">
    <property type="entry name" value="HisKA"/>
    <property type="match status" value="1"/>
</dbReference>
<evidence type="ECO:0000256" key="3">
    <source>
        <dbReference type="ARBA" id="ARBA00012438"/>
    </source>
</evidence>